<keyword evidence="2" id="KW-1185">Reference proteome</keyword>
<accession>A0A4R7VRM4</accession>
<dbReference type="OrthoDB" id="2810383at2"/>
<sequence length="356" mass="39862">MTTRADMGRSLALDPSSPTKTFVVEAHADQPRALLEDIVGAKNVEPTGDAFLFKALRPEGTLWVDQLDGRFWSIHTDLQTHAAKAFLSKEIERRRELDWMWLPSGHLRNLWPNSISRRVHTTFDGRKFLDTDSSAGELRVQLSGRSATNLLDHISRIEEYSSSVSFDRVQASLIDPDLGQVEEGVSRMGRFVVTGDSFEFHAQFVRSVVQRYKRLVKLCEQRAISYRAYATDTDGTGGTLRGGPIVLNFKRNIADLDSFATTLFSARAPYRLWGSPEIKEHYATVHAVDLHVANDIRMDIGRNWLRIYLNEGACGNTVARLVANLQHTFDSALSFTDPELQIALTAETPALSPANS</sequence>
<evidence type="ECO:0000313" key="1">
    <source>
        <dbReference type="EMBL" id="TDV52456.1"/>
    </source>
</evidence>
<reference evidence="1 2" key="1">
    <citation type="submission" date="2019-03" db="EMBL/GenBank/DDBJ databases">
        <title>Genomic Encyclopedia of Archaeal and Bacterial Type Strains, Phase II (KMG-II): from individual species to whole genera.</title>
        <authorList>
            <person name="Goeker M."/>
        </authorList>
    </citation>
    <scope>NUCLEOTIDE SEQUENCE [LARGE SCALE GENOMIC DNA]</scope>
    <source>
        <strain evidence="1 2">DSM 45499</strain>
    </source>
</reference>
<name>A0A4R7VRM4_9PSEU</name>
<gene>
    <name evidence="1" type="ORF">CLV71_105588</name>
</gene>
<dbReference type="InterPro" id="IPR058966">
    <property type="entry name" value="MJECL33-like"/>
</dbReference>
<organism evidence="1 2">
    <name type="scientific">Actinophytocola oryzae</name>
    <dbReference type="NCBI Taxonomy" id="502181"/>
    <lineage>
        <taxon>Bacteria</taxon>
        <taxon>Bacillati</taxon>
        <taxon>Actinomycetota</taxon>
        <taxon>Actinomycetes</taxon>
        <taxon>Pseudonocardiales</taxon>
        <taxon>Pseudonocardiaceae</taxon>
    </lineage>
</organism>
<dbReference type="Proteomes" id="UP000294927">
    <property type="component" value="Unassembled WGS sequence"/>
</dbReference>
<dbReference type="RefSeq" id="WP_133903809.1">
    <property type="nucleotide sequence ID" value="NZ_SOCP01000005.1"/>
</dbReference>
<protein>
    <submittedName>
        <fullName evidence="1">Uncharacterized protein</fullName>
    </submittedName>
</protein>
<dbReference type="EMBL" id="SOCP01000005">
    <property type="protein sequence ID" value="TDV52456.1"/>
    <property type="molecule type" value="Genomic_DNA"/>
</dbReference>
<evidence type="ECO:0000313" key="2">
    <source>
        <dbReference type="Proteomes" id="UP000294927"/>
    </source>
</evidence>
<proteinExistence type="predicted"/>
<dbReference type="Pfam" id="PF25924">
    <property type="entry name" value="MJECL33"/>
    <property type="match status" value="1"/>
</dbReference>
<dbReference type="AlphaFoldDB" id="A0A4R7VRM4"/>
<comment type="caution">
    <text evidence="1">The sequence shown here is derived from an EMBL/GenBank/DDBJ whole genome shotgun (WGS) entry which is preliminary data.</text>
</comment>